<protein>
    <recommendedName>
        <fullName evidence="4">Transmembrane protein 107</fullName>
    </recommendedName>
</protein>
<keyword evidence="1" id="KW-0812">Transmembrane</keyword>
<evidence type="ECO:0008006" key="4">
    <source>
        <dbReference type="Google" id="ProtNLM"/>
    </source>
</evidence>
<evidence type="ECO:0000256" key="1">
    <source>
        <dbReference type="SAM" id="Phobius"/>
    </source>
</evidence>
<accession>A0ABP0KVP7</accession>
<reference evidence="2 3" key="1">
    <citation type="submission" date="2024-02" db="EMBL/GenBank/DDBJ databases">
        <authorList>
            <person name="Chen Y."/>
            <person name="Shah S."/>
            <person name="Dougan E. K."/>
            <person name="Thang M."/>
            <person name="Chan C."/>
        </authorList>
    </citation>
    <scope>NUCLEOTIDE SEQUENCE [LARGE SCALE GENOMIC DNA]</scope>
</reference>
<keyword evidence="1" id="KW-0472">Membrane</keyword>
<gene>
    <name evidence="2" type="ORF">CCMP2556_LOCUS17964</name>
</gene>
<sequence length="121" mass="13016">MADCESLKETNHGTSTSYGTLMGVEYQRGTGAVRLIYCTIIAVILSGIRIVCDLAVGFAIAHHSAWVFICVSFIDLLLAAAAATAAYFALTVRRRGIIVFAITSFLETAIFSLAYFVVVTL</sequence>
<dbReference type="EMBL" id="CAXAMN010010058">
    <property type="protein sequence ID" value="CAK9030666.1"/>
    <property type="molecule type" value="Genomic_DNA"/>
</dbReference>
<comment type="caution">
    <text evidence="2">The sequence shown here is derived from an EMBL/GenBank/DDBJ whole genome shotgun (WGS) entry which is preliminary data.</text>
</comment>
<keyword evidence="3" id="KW-1185">Reference proteome</keyword>
<evidence type="ECO:0000313" key="2">
    <source>
        <dbReference type="EMBL" id="CAK9030666.1"/>
    </source>
</evidence>
<feature type="transmembrane region" description="Helical" evidence="1">
    <location>
        <begin position="97"/>
        <end position="118"/>
    </location>
</feature>
<keyword evidence="1" id="KW-1133">Transmembrane helix</keyword>
<dbReference type="Proteomes" id="UP001642484">
    <property type="component" value="Unassembled WGS sequence"/>
</dbReference>
<evidence type="ECO:0000313" key="3">
    <source>
        <dbReference type="Proteomes" id="UP001642484"/>
    </source>
</evidence>
<proteinExistence type="predicted"/>
<feature type="transmembrane region" description="Helical" evidence="1">
    <location>
        <begin position="66"/>
        <end position="90"/>
    </location>
</feature>
<organism evidence="2 3">
    <name type="scientific">Durusdinium trenchii</name>
    <dbReference type="NCBI Taxonomy" id="1381693"/>
    <lineage>
        <taxon>Eukaryota</taxon>
        <taxon>Sar</taxon>
        <taxon>Alveolata</taxon>
        <taxon>Dinophyceae</taxon>
        <taxon>Suessiales</taxon>
        <taxon>Symbiodiniaceae</taxon>
        <taxon>Durusdinium</taxon>
    </lineage>
</organism>
<name>A0ABP0KVP7_9DINO</name>
<feature type="transmembrane region" description="Helical" evidence="1">
    <location>
        <begin position="35"/>
        <end position="60"/>
    </location>
</feature>
<feature type="non-terminal residue" evidence="2">
    <location>
        <position position="121"/>
    </location>
</feature>